<feature type="transmembrane region" description="Helical" evidence="2">
    <location>
        <begin position="114"/>
        <end position="135"/>
    </location>
</feature>
<reference evidence="3 4" key="1">
    <citation type="submission" date="2018-10" db="EMBL/GenBank/DDBJ databases">
        <title>Complete Genome Sequence and Transcriptomic Profiles of a Marine Bacterium, Pseudoalteromonas agarivorans Hao 2018.</title>
        <authorList>
            <person name="Hao L."/>
        </authorList>
    </citation>
    <scope>NUCLEOTIDE SEQUENCE [LARGE SCALE GENOMIC DNA]</scope>
    <source>
        <strain evidence="3 4">Hao 2018</strain>
    </source>
</reference>
<dbReference type="EMBL" id="CP033066">
    <property type="protein sequence ID" value="AYM88452.1"/>
    <property type="molecule type" value="Genomic_DNA"/>
</dbReference>
<keyword evidence="2" id="KW-0472">Membrane</keyword>
<keyword evidence="2" id="KW-1133">Transmembrane helix</keyword>
<evidence type="ECO:0000313" key="4">
    <source>
        <dbReference type="Proteomes" id="UP000279995"/>
    </source>
</evidence>
<evidence type="ECO:0000256" key="2">
    <source>
        <dbReference type="SAM" id="Phobius"/>
    </source>
</evidence>
<sequence>MSKEYNQMHEKLVKNKQDFAGMIAYSIYKAEKRDAIRKGRNVDEFTKLKLQTNEVNKYKKEAEDLVNIFLQAAADEEINRIKEQLIKEVGKITVKGLPTDPWYKRLKNWHNNGAAGVVGNFWTGAIVAIFVWFLAEPNTWKKAEDSAKETLQNIISPSPEIGDANKPSQQDS</sequence>
<evidence type="ECO:0000313" key="3">
    <source>
        <dbReference type="EMBL" id="AYM88452.1"/>
    </source>
</evidence>
<feature type="region of interest" description="Disordered" evidence="1">
    <location>
        <begin position="153"/>
        <end position="172"/>
    </location>
</feature>
<evidence type="ECO:0000256" key="1">
    <source>
        <dbReference type="SAM" id="MobiDB-lite"/>
    </source>
</evidence>
<dbReference type="Proteomes" id="UP000279995">
    <property type="component" value="Chromosome II"/>
</dbReference>
<keyword evidence="2" id="KW-0812">Transmembrane</keyword>
<gene>
    <name evidence="3" type="ORF">D9T18_17295</name>
</gene>
<organism evidence="3 4">
    <name type="scientific">Pseudoalteromonas agarivorans</name>
    <dbReference type="NCBI Taxonomy" id="176102"/>
    <lineage>
        <taxon>Bacteria</taxon>
        <taxon>Pseudomonadati</taxon>
        <taxon>Pseudomonadota</taxon>
        <taxon>Gammaproteobacteria</taxon>
        <taxon>Alteromonadales</taxon>
        <taxon>Pseudoalteromonadaceae</taxon>
        <taxon>Pseudoalteromonas</taxon>
    </lineage>
</organism>
<name>A0AAD0XDP8_9GAMM</name>
<dbReference type="AlphaFoldDB" id="A0AAD0XDP8"/>
<accession>A0AAD0XDP8</accession>
<dbReference type="RefSeq" id="WP_121638378.1">
    <property type="nucleotide sequence ID" value="NZ_CP033066.1"/>
</dbReference>
<proteinExistence type="predicted"/>
<protein>
    <submittedName>
        <fullName evidence="3">Uncharacterized protein</fullName>
    </submittedName>
</protein>